<feature type="compositionally biased region" description="Low complexity" evidence="6">
    <location>
        <begin position="49"/>
        <end position="67"/>
    </location>
</feature>
<evidence type="ECO:0000256" key="5">
    <source>
        <dbReference type="ARBA" id="ARBA00023034"/>
    </source>
</evidence>
<dbReference type="PANTHER" id="PTHR14190">
    <property type="entry name" value="SUPPRESSOR OF ACTIN MUTATIONS 2/VACUOLAR PROTEIN SORTING 52"/>
    <property type="match status" value="1"/>
</dbReference>
<reference evidence="9 10" key="1">
    <citation type="journal article" date="2016" name="Fungal Biol.">
        <title>The genome of Xylona heveae provides a window into fungal endophytism.</title>
        <authorList>
            <person name="Gazis R."/>
            <person name="Kuo A."/>
            <person name="Riley R."/>
            <person name="LaButti K."/>
            <person name="Lipzen A."/>
            <person name="Lin J."/>
            <person name="Amirebrahimi M."/>
            <person name="Hesse C.N."/>
            <person name="Spatafora J.W."/>
            <person name="Henrissat B."/>
            <person name="Hainaut M."/>
            <person name="Grigoriev I.V."/>
            <person name="Hibbett D.S."/>
        </authorList>
    </citation>
    <scope>NUCLEOTIDE SEQUENCE [LARGE SCALE GENOMIC DNA]</scope>
    <source>
        <strain evidence="9 10">TC161</strain>
    </source>
</reference>
<dbReference type="GO" id="GO:0000938">
    <property type="term" value="C:GARP complex"/>
    <property type="evidence" value="ECO:0007669"/>
    <property type="project" value="TreeGrafter"/>
</dbReference>
<dbReference type="GO" id="GO:0006896">
    <property type="term" value="P:Golgi to vacuole transport"/>
    <property type="evidence" value="ECO:0007669"/>
    <property type="project" value="TreeGrafter"/>
</dbReference>
<dbReference type="PANTHER" id="PTHR14190:SF7">
    <property type="entry name" value="VACUOLAR PROTEIN SORTING-ASSOCIATED PROTEIN 52 HOMOLOG"/>
    <property type="match status" value="1"/>
</dbReference>
<dbReference type="Pfam" id="PF04129">
    <property type="entry name" value="Vps52_CC"/>
    <property type="match status" value="1"/>
</dbReference>
<feature type="domain" description="Vps52 C-terminal" evidence="8">
    <location>
        <begin position="354"/>
        <end position="674"/>
    </location>
</feature>
<comment type="subcellular location">
    <subcellularLocation>
        <location evidence="1">Golgi apparatus</location>
        <location evidence="1">trans-Golgi network</location>
    </subcellularLocation>
</comment>
<keyword evidence="3" id="KW-0813">Transport</keyword>
<evidence type="ECO:0000313" key="9">
    <source>
        <dbReference type="EMBL" id="KZF23438.1"/>
    </source>
</evidence>
<evidence type="ECO:0000259" key="8">
    <source>
        <dbReference type="Pfam" id="PF20655"/>
    </source>
</evidence>
<feature type="domain" description="Vps52 coiled-coil" evidence="7">
    <location>
        <begin position="166"/>
        <end position="337"/>
    </location>
</feature>
<dbReference type="InterPro" id="IPR007258">
    <property type="entry name" value="Vps52"/>
</dbReference>
<feature type="compositionally biased region" description="Polar residues" evidence="6">
    <location>
        <begin position="71"/>
        <end position="83"/>
    </location>
</feature>
<dbReference type="GO" id="GO:0032456">
    <property type="term" value="P:endocytic recycling"/>
    <property type="evidence" value="ECO:0007669"/>
    <property type="project" value="TreeGrafter"/>
</dbReference>
<name>A0A165HFK6_XYLHT</name>
<dbReference type="InterPro" id="IPR016159">
    <property type="entry name" value="Cullin_repeat-like_dom_sf"/>
</dbReference>
<organism evidence="9 10">
    <name type="scientific">Xylona heveae (strain CBS 132557 / TC161)</name>
    <dbReference type="NCBI Taxonomy" id="1328760"/>
    <lineage>
        <taxon>Eukaryota</taxon>
        <taxon>Fungi</taxon>
        <taxon>Dikarya</taxon>
        <taxon>Ascomycota</taxon>
        <taxon>Pezizomycotina</taxon>
        <taxon>Xylonomycetes</taxon>
        <taxon>Xylonales</taxon>
        <taxon>Xylonaceae</taxon>
        <taxon>Xylona</taxon>
    </lineage>
</organism>
<dbReference type="OMA" id="IHVVMVE"/>
<evidence type="ECO:0000256" key="4">
    <source>
        <dbReference type="ARBA" id="ARBA00022927"/>
    </source>
</evidence>
<dbReference type="GO" id="GO:0005829">
    <property type="term" value="C:cytosol"/>
    <property type="evidence" value="ECO:0007669"/>
    <property type="project" value="GOC"/>
</dbReference>
<proteinExistence type="inferred from homology"/>
<comment type="similarity">
    <text evidence="2">Belongs to the VPS52 family.</text>
</comment>
<feature type="region of interest" description="Disordered" evidence="6">
    <location>
        <begin position="1"/>
        <end position="83"/>
    </location>
</feature>
<keyword evidence="5" id="KW-0333">Golgi apparatus</keyword>
<dbReference type="GeneID" id="28899384"/>
<dbReference type="Pfam" id="PF20655">
    <property type="entry name" value="Vps52_C"/>
    <property type="match status" value="1"/>
</dbReference>
<feature type="compositionally biased region" description="Polar residues" evidence="6">
    <location>
        <begin position="11"/>
        <end position="23"/>
    </location>
</feature>
<keyword evidence="4" id="KW-0653">Protein transport</keyword>
<dbReference type="InParanoid" id="A0A165HFK6"/>
<dbReference type="AlphaFoldDB" id="A0A165HFK6"/>
<dbReference type="SUPFAM" id="SSF74788">
    <property type="entry name" value="Cullin repeat-like"/>
    <property type="match status" value="1"/>
</dbReference>
<protein>
    <submittedName>
        <fullName evidence="9">GARP complex subunit</fullName>
    </submittedName>
</protein>
<dbReference type="Proteomes" id="UP000076632">
    <property type="component" value="Unassembled WGS sequence"/>
</dbReference>
<evidence type="ECO:0000313" key="10">
    <source>
        <dbReference type="Proteomes" id="UP000076632"/>
    </source>
</evidence>
<dbReference type="GO" id="GO:0015031">
    <property type="term" value="P:protein transport"/>
    <property type="evidence" value="ECO:0007669"/>
    <property type="project" value="UniProtKB-KW"/>
</dbReference>
<dbReference type="OrthoDB" id="19482at2759"/>
<gene>
    <name evidence="9" type="ORF">L228DRAFT_260264</name>
</gene>
<dbReference type="GO" id="GO:0019905">
    <property type="term" value="F:syntaxin binding"/>
    <property type="evidence" value="ECO:0007669"/>
    <property type="project" value="TreeGrafter"/>
</dbReference>
<dbReference type="InterPro" id="IPR048319">
    <property type="entry name" value="Vps52_CC"/>
</dbReference>
<evidence type="ECO:0000259" key="7">
    <source>
        <dbReference type="Pfam" id="PF04129"/>
    </source>
</evidence>
<evidence type="ECO:0000256" key="3">
    <source>
        <dbReference type="ARBA" id="ARBA00022448"/>
    </source>
</evidence>
<accession>A0A165HFK6</accession>
<evidence type="ECO:0000256" key="2">
    <source>
        <dbReference type="ARBA" id="ARBA00008180"/>
    </source>
</evidence>
<evidence type="ECO:0000256" key="1">
    <source>
        <dbReference type="ARBA" id="ARBA00004601"/>
    </source>
</evidence>
<dbReference type="EMBL" id="KV407457">
    <property type="protein sequence ID" value="KZF23438.1"/>
    <property type="molecule type" value="Genomic_DNA"/>
</dbReference>
<dbReference type="FunCoup" id="A0A165HFK6">
    <property type="interactions" value="869"/>
</dbReference>
<dbReference type="STRING" id="1328760.A0A165HFK6"/>
<dbReference type="RefSeq" id="XP_018188993.1">
    <property type="nucleotide sequence ID" value="XM_018334247.1"/>
</dbReference>
<sequence length="680" mass="76144">MWLDRLAGHTASGSPGAQNNRSYSPAAPRRTSHLAPRSSSARPGLSPRASTLSLISNTSTSSLPSAARLPNGSSLRNQVSQTAPLDVPDPIHILQGIIGVEIPKKQDPADSTWKKRKVEKPVDIVENPDFGNLSLEAFAEGAIVRQDVSKHAVHKMNAQSIAEYEKDKDKFEELHRSITACDNVLKTVEAYFTTFETDLGAVSTEIETLQAQSTALNNKLENRRLVERALGPAVEEISIAPTSVRKIAEGPVDEAWIKALNELESLARNLDKKFPGQEQVKAVEDIRSPLENLRHRAIERIRDFLVTQIKSLRTPNVNAQILQRQNFLKHKDAYKFLAQHHAQLAGEIGQAYINTMRWYYVSHFSRYQKALEKLKVHVFDKHDVLGLDEHGRRSHLGGSKAAAAPHDAFNLGRRIDLLRTTNDAAISSYLAEEDKSTHYLEVPFRNFNQALIDNASAEFLFLTEFFAPNSFHDISRKFMEIFEPTFALGQALTKQLIDTTVDCLGVLLCVRLNQKMAFKLQRRKVPTVETYINGTNMLLWPRFQIIMDMHCDSIRRIASATSRSATSALSLSAPDASKQSAAPHYLTQRFSQLLQGILALSSEAGDDEPVSSSLGRLRTEYEAFLMKISKGVTDPRKKERFLYNNYSLVLTIITDTEGKLSDEQREHFEVLKRAFSESSG</sequence>
<keyword evidence="10" id="KW-1185">Reference proteome</keyword>
<dbReference type="GO" id="GO:0042147">
    <property type="term" value="P:retrograde transport, endosome to Golgi"/>
    <property type="evidence" value="ECO:0007669"/>
    <property type="project" value="TreeGrafter"/>
</dbReference>
<dbReference type="InterPro" id="IPR048361">
    <property type="entry name" value="Vps52_C"/>
</dbReference>
<evidence type="ECO:0000256" key="6">
    <source>
        <dbReference type="SAM" id="MobiDB-lite"/>
    </source>
</evidence>